<dbReference type="PANTHER" id="PTHR32552:SF68">
    <property type="entry name" value="FERRICHROME OUTER MEMBRANE TRANSPORTER_PHAGE RECEPTOR"/>
    <property type="match status" value="1"/>
</dbReference>
<dbReference type="InterPro" id="IPR037066">
    <property type="entry name" value="Plug_dom_sf"/>
</dbReference>
<dbReference type="InterPro" id="IPR036942">
    <property type="entry name" value="Beta-barrel_TonB_sf"/>
</dbReference>
<evidence type="ECO:0000256" key="8">
    <source>
        <dbReference type="ARBA" id="ARBA00023065"/>
    </source>
</evidence>
<keyword evidence="6" id="KW-0732">Signal</keyword>
<keyword evidence="9 13" id="KW-0798">TonB box</keyword>
<keyword evidence="4" id="KW-0410">Iron transport</keyword>
<dbReference type="InterPro" id="IPR008969">
    <property type="entry name" value="CarboxyPept-like_regulatory"/>
</dbReference>
<dbReference type="CDD" id="cd01347">
    <property type="entry name" value="ligand_gated_channel"/>
    <property type="match status" value="1"/>
</dbReference>
<dbReference type="SUPFAM" id="SSF56935">
    <property type="entry name" value="Porins"/>
    <property type="match status" value="1"/>
</dbReference>
<keyword evidence="7" id="KW-0408">Iron</keyword>
<evidence type="ECO:0000256" key="4">
    <source>
        <dbReference type="ARBA" id="ARBA00022496"/>
    </source>
</evidence>
<comment type="subcellular location">
    <subcellularLocation>
        <location evidence="1 12">Cell outer membrane</location>
        <topology evidence="1 12">Multi-pass membrane protein</topology>
    </subcellularLocation>
</comment>
<dbReference type="EMBL" id="JBHUPE010000004">
    <property type="protein sequence ID" value="MFD2903415.1"/>
    <property type="molecule type" value="Genomic_DNA"/>
</dbReference>
<evidence type="ECO:0000259" key="14">
    <source>
        <dbReference type="Pfam" id="PF00593"/>
    </source>
</evidence>
<gene>
    <name evidence="16" type="ORF">ACFS6I_05765</name>
</gene>
<dbReference type="Pfam" id="PF07715">
    <property type="entry name" value="Plug"/>
    <property type="match status" value="1"/>
</dbReference>
<evidence type="ECO:0000256" key="9">
    <source>
        <dbReference type="ARBA" id="ARBA00023077"/>
    </source>
</evidence>
<dbReference type="Gene3D" id="2.170.130.10">
    <property type="entry name" value="TonB-dependent receptor, plug domain"/>
    <property type="match status" value="1"/>
</dbReference>
<keyword evidence="2 12" id="KW-0813">Transport</keyword>
<name>A0ABW5YT27_9SPHI</name>
<evidence type="ECO:0000256" key="1">
    <source>
        <dbReference type="ARBA" id="ARBA00004571"/>
    </source>
</evidence>
<evidence type="ECO:0000259" key="15">
    <source>
        <dbReference type="Pfam" id="PF07715"/>
    </source>
</evidence>
<evidence type="ECO:0000313" key="16">
    <source>
        <dbReference type="EMBL" id="MFD2903415.1"/>
    </source>
</evidence>
<protein>
    <submittedName>
        <fullName evidence="16">TonB-dependent receptor domain-containing protein</fullName>
    </submittedName>
</protein>
<evidence type="ECO:0000256" key="3">
    <source>
        <dbReference type="ARBA" id="ARBA00022452"/>
    </source>
</evidence>
<comment type="caution">
    <text evidence="16">The sequence shown here is derived from an EMBL/GenBank/DDBJ whole genome shotgun (WGS) entry which is preliminary data.</text>
</comment>
<comment type="similarity">
    <text evidence="12 13">Belongs to the TonB-dependent receptor family.</text>
</comment>
<keyword evidence="8" id="KW-0406">Ion transport</keyword>
<evidence type="ECO:0000256" key="2">
    <source>
        <dbReference type="ARBA" id="ARBA00022448"/>
    </source>
</evidence>
<evidence type="ECO:0000256" key="11">
    <source>
        <dbReference type="ARBA" id="ARBA00023237"/>
    </source>
</evidence>
<evidence type="ECO:0000256" key="12">
    <source>
        <dbReference type="PROSITE-ProRule" id="PRU01360"/>
    </source>
</evidence>
<dbReference type="Pfam" id="PF00593">
    <property type="entry name" value="TonB_dep_Rec_b-barrel"/>
    <property type="match status" value="1"/>
</dbReference>
<reference evidence="17" key="1">
    <citation type="journal article" date="2019" name="Int. J. Syst. Evol. Microbiol.">
        <title>The Global Catalogue of Microorganisms (GCM) 10K type strain sequencing project: providing services to taxonomists for standard genome sequencing and annotation.</title>
        <authorList>
            <consortium name="The Broad Institute Genomics Platform"/>
            <consortium name="The Broad Institute Genome Sequencing Center for Infectious Disease"/>
            <person name="Wu L."/>
            <person name="Ma J."/>
        </authorList>
    </citation>
    <scope>NUCLEOTIDE SEQUENCE [LARGE SCALE GENOMIC DNA]</scope>
    <source>
        <strain evidence="17">KCTC 22209</strain>
    </source>
</reference>
<dbReference type="InterPro" id="IPR012910">
    <property type="entry name" value="Plug_dom"/>
</dbReference>
<evidence type="ECO:0000313" key="17">
    <source>
        <dbReference type="Proteomes" id="UP001597509"/>
    </source>
</evidence>
<keyword evidence="11 12" id="KW-0998">Cell outer membrane</keyword>
<keyword evidence="10 12" id="KW-0472">Membrane</keyword>
<feature type="domain" description="TonB-dependent receptor plug" evidence="15">
    <location>
        <begin position="136"/>
        <end position="231"/>
    </location>
</feature>
<keyword evidence="5 12" id="KW-0812">Transmembrane</keyword>
<dbReference type="InterPro" id="IPR000531">
    <property type="entry name" value="Beta-barrel_TonB"/>
</dbReference>
<dbReference type="PANTHER" id="PTHR32552">
    <property type="entry name" value="FERRICHROME IRON RECEPTOR-RELATED"/>
    <property type="match status" value="1"/>
</dbReference>
<dbReference type="PROSITE" id="PS52016">
    <property type="entry name" value="TONB_DEPENDENT_REC_3"/>
    <property type="match status" value="1"/>
</dbReference>
<evidence type="ECO:0000256" key="5">
    <source>
        <dbReference type="ARBA" id="ARBA00022692"/>
    </source>
</evidence>
<sequence>MKKSFLGLVLSLGLVGGVQLEGVAQHHGIHGKLKSKSGAPIEAATVTVKELGTSTATDRNGSFSFSTLPDGTYTIIVKSLGNVIDEEKIKVVNGSSQPINLVGESRDSKLDVVDIRGYNSHNNQTVNVGKAGIIDKDLPQSVQIINEQVIRDQQVNRLSDALKNANGIAMGANRGGVNENFYARGYSLGANNIFKNGARTNNGGSIEASTLESVEILKGSAALLYGGVTGGAVVNLVTKKPKFEYGGEASFRVGSYDFYKPTVDVYGPVSDKVAFRVISTYEKSGSFRDHVDSKRLYVNPSVLYKINDRTDINFMFDYLKSDYTPDFGIGSVDGKLNKNVGRNTFVNTLWAYNKTNTTNGQINLNHQFNDNWKLNAIASYQSYGRDYYGSDRVQANAQGIAPRSLTRSKSDELTFNQQLNLTGTVKTGAIKHKILIGADADQSNTKAYAYSIDNALNIRTVTYDKNGLPIITPGTVYDNINIFDIGATEYTFIPGHFQNNLADPKVPVPAVMKTGVRTDMPGAEYLTRTTTNIYRYGVFFQDLIEVSEKFKVLAGLRYTYQRTPYADKYTYATGETEEVKNLDANKNELGAKVDQAWSPKFGLIYQPIKSSSIYVTYANNFTSNAGYDVDYKPMGPSTIDQYEAGVKNDFFNGRLTLNASVYRINNNRFAQQLLVKPDGTDNGDTNMKEFSGKTSSDGVEVDVTGSILPGLDILAGYSYNYMRYTETSPITKITTVVNGSSKVTEVSGNQEDVRLVGTTAHTANGTIFYTLQNGGAKGLKFGVSAFYTGRRNAGWNNTKINVRDGVDRLITVSPFTTVDISAGYTYKKWSILAKMSNVNNAFNYYIHENYSVNPIPPRSFMTTLTYKF</sequence>
<evidence type="ECO:0000256" key="7">
    <source>
        <dbReference type="ARBA" id="ARBA00023004"/>
    </source>
</evidence>
<evidence type="ECO:0000256" key="13">
    <source>
        <dbReference type="RuleBase" id="RU003357"/>
    </source>
</evidence>
<accession>A0ABW5YT27</accession>
<dbReference type="SUPFAM" id="SSF49464">
    <property type="entry name" value="Carboxypeptidase regulatory domain-like"/>
    <property type="match status" value="1"/>
</dbReference>
<dbReference type="Gene3D" id="2.40.170.20">
    <property type="entry name" value="TonB-dependent receptor, beta-barrel domain"/>
    <property type="match status" value="1"/>
</dbReference>
<dbReference type="RefSeq" id="WP_380918750.1">
    <property type="nucleotide sequence ID" value="NZ_JBHUPE010000004.1"/>
</dbReference>
<dbReference type="Proteomes" id="UP001597509">
    <property type="component" value="Unassembled WGS sequence"/>
</dbReference>
<organism evidence="16 17">
    <name type="scientific">Sphingobacterium anhuiense</name>
    <dbReference type="NCBI Taxonomy" id="493780"/>
    <lineage>
        <taxon>Bacteria</taxon>
        <taxon>Pseudomonadati</taxon>
        <taxon>Bacteroidota</taxon>
        <taxon>Sphingobacteriia</taxon>
        <taxon>Sphingobacteriales</taxon>
        <taxon>Sphingobacteriaceae</taxon>
        <taxon>Sphingobacterium</taxon>
    </lineage>
</organism>
<feature type="domain" description="TonB-dependent receptor-like beta-barrel" evidence="14">
    <location>
        <begin position="306"/>
        <end position="838"/>
    </location>
</feature>
<evidence type="ECO:0000256" key="10">
    <source>
        <dbReference type="ARBA" id="ARBA00023136"/>
    </source>
</evidence>
<keyword evidence="3 12" id="KW-1134">Transmembrane beta strand</keyword>
<keyword evidence="16" id="KW-0675">Receptor</keyword>
<dbReference type="Pfam" id="PF13715">
    <property type="entry name" value="CarbopepD_reg_2"/>
    <property type="match status" value="1"/>
</dbReference>
<dbReference type="InterPro" id="IPR039426">
    <property type="entry name" value="TonB-dep_rcpt-like"/>
</dbReference>
<keyword evidence="17" id="KW-1185">Reference proteome</keyword>
<proteinExistence type="inferred from homology"/>
<dbReference type="Gene3D" id="2.60.40.1120">
    <property type="entry name" value="Carboxypeptidase-like, regulatory domain"/>
    <property type="match status" value="1"/>
</dbReference>
<evidence type="ECO:0000256" key="6">
    <source>
        <dbReference type="ARBA" id="ARBA00022729"/>
    </source>
</evidence>